<accession>A0AAV6NNP6</accession>
<feature type="non-terminal residue" evidence="1">
    <location>
        <position position="1"/>
    </location>
</feature>
<sequence>METKAVLREVLEKFLPSMQFSLLPLFQGGYLAPRPVTVFRNKLLRIDGGLTLFMPPTSASQTVRVCAFPATRLGFEGIGISPDCNPENRAGPRELFNWAGGRRKAGGGRGCN</sequence>
<evidence type="ECO:0008006" key="3">
    <source>
        <dbReference type="Google" id="ProtNLM"/>
    </source>
</evidence>
<keyword evidence="2" id="KW-1185">Reference proteome</keyword>
<dbReference type="EMBL" id="JAGKQH010000004">
    <property type="protein sequence ID" value="KAG6600378.1"/>
    <property type="molecule type" value="Genomic_DNA"/>
</dbReference>
<organism evidence="1 2">
    <name type="scientific">Cucurbita argyrosperma subsp. sororia</name>
    <dbReference type="NCBI Taxonomy" id="37648"/>
    <lineage>
        <taxon>Eukaryota</taxon>
        <taxon>Viridiplantae</taxon>
        <taxon>Streptophyta</taxon>
        <taxon>Embryophyta</taxon>
        <taxon>Tracheophyta</taxon>
        <taxon>Spermatophyta</taxon>
        <taxon>Magnoliopsida</taxon>
        <taxon>eudicotyledons</taxon>
        <taxon>Gunneridae</taxon>
        <taxon>Pentapetalae</taxon>
        <taxon>rosids</taxon>
        <taxon>fabids</taxon>
        <taxon>Cucurbitales</taxon>
        <taxon>Cucurbitaceae</taxon>
        <taxon>Cucurbiteae</taxon>
        <taxon>Cucurbita</taxon>
    </lineage>
</organism>
<dbReference type="AlphaFoldDB" id="A0AAV6NNP6"/>
<protein>
    <recommendedName>
        <fullName evidence="3">Patatin</fullName>
    </recommendedName>
</protein>
<dbReference type="Proteomes" id="UP000685013">
    <property type="component" value="Chromosome 4"/>
</dbReference>
<proteinExistence type="predicted"/>
<evidence type="ECO:0000313" key="2">
    <source>
        <dbReference type="Proteomes" id="UP000685013"/>
    </source>
</evidence>
<name>A0AAV6NNP6_9ROSI</name>
<gene>
    <name evidence="1" type="ORF">SDJN03_05611</name>
</gene>
<evidence type="ECO:0000313" key="1">
    <source>
        <dbReference type="EMBL" id="KAG6600378.1"/>
    </source>
</evidence>
<reference evidence="1 2" key="1">
    <citation type="journal article" date="2021" name="Hortic Res">
        <title>The domestication of Cucurbita argyrosperma as revealed by the genome of its wild relative.</title>
        <authorList>
            <person name="Barrera-Redondo J."/>
            <person name="Sanchez-de la Vega G."/>
            <person name="Aguirre-Liguori J.A."/>
            <person name="Castellanos-Morales G."/>
            <person name="Gutierrez-Guerrero Y.T."/>
            <person name="Aguirre-Dugua X."/>
            <person name="Aguirre-Planter E."/>
            <person name="Tenaillon M.I."/>
            <person name="Lira-Saade R."/>
            <person name="Eguiarte L.E."/>
        </authorList>
    </citation>
    <scope>NUCLEOTIDE SEQUENCE [LARGE SCALE GENOMIC DNA]</scope>
    <source>
        <strain evidence="1">JBR-2021</strain>
    </source>
</reference>
<comment type="caution">
    <text evidence="1">The sequence shown here is derived from an EMBL/GenBank/DDBJ whole genome shotgun (WGS) entry which is preliminary data.</text>
</comment>